<keyword evidence="3 5" id="KW-0728">SH3 domain</keyword>
<dbReference type="GO" id="GO:0046328">
    <property type="term" value="P:regulation of JNK cascade"/>
    <property type="evidence" value="ECO:0007669"/>
    <property type="project" value="InterPro"/>
</dbReference>
<evidence type="ECO:0000256" key="4">
    <source>
        <dbReference type="ARBA" id="ARBA00022490"/>
    </source>
</evidence>
<dbReference type="InParanoid" id="A7S6F9"/>
<organism evidence="8 9">
    <name type="scientific">Nematostella vectensis</name>
    <name type="common">Starlet sea anemone</name>
    <dbReference type="NCBI Taxonomy" id="45351"/>
    <lineage>
        <taxon>Eukaryota</taxon>
        <taxon>Metazoa</taxon>
        <taxon>Cnidaria</taxon>
        <taxon>Anthozoa</taxon>
        <taxon>Hexacorallia</taxon>
        <taxon>Actiniaria</taxon>
        <taxon>Edwardsiidae</taxon>
        <taxon>Nematostella</taxon>
    </lineage>
</organism>
<dbReference type="PROSITE" id="PS50002">
    <property type="entry name" value="SH3"/>
    <property type="match status" value="1"/>
</dbReference>
<protein>
    <submittedName>
        <fullName evidence="8">Uncharacterized protein</fullName>
    </submittedName>
</protein>
<dbReference type="Gene3D" id="2.30.29.30">
    <property type="entry name" value="Pleckstrin-homology domain (PH domain)/Phosphotyrosine-binding domain (PTB)"/>
    <property type="match status" value="1"/>
</dbReference>
<dbReference type="EMBL" id="DS469587">
    <property type="protein sequence ID" value="EDO40713.1"/>
    <property type="molecule type" value="Genomic_DNA"/>
</dbReference>
<evidence type="ECO:0000256" key="1">
    <source>
        <dbReference type="ARBA" id="ARBA00004496"/>
    </source>
</evidence>
<keyword evidence="4" id="KW-0963">Cytoplasm</keyword>
<gene>
    <name evidence="8" type="ORF">NEMVEDRAFT_v1g25148</name>
</gene>
<accession>A7S6F9</accession>
<dbReference type="Pfam" id="PF00018">
    <property type="entry name" value="SH3_1"/>
    <property type="match status" value="1"/>
</dbReference>
<dbReference type="PROSITE" id="PS01179">
    <property type="entry name" value="PID"/>
    <property type="match status" value="1"/>
</dbReference>
<feature type="domain" description="SH3" evidence="7">
    <location>
        <begin position="1"/>
        <end position="60"/>
    </location>
</feature>
<dbReference type="Proteomes" id="UP000001593">
    <property type="component" value="Unassembled WGS sequence"/>
</dbReference>
<dbReference type="SUPFAM" id="SSF50044">
    <property type="entry name" value="SH3-domain"/>
    <property type="match status" value="1"/>
</dbReference>
<comment type="subcellular location">
    <subcellularLocation>
        <location evidence="1">Cytoplasm</location>
    </subcellularLocation>
</comment>
<feature type="domain" description="PID" evidence="6">
    <location>
        <begin position="81"/>
        <end position="199"/>
    </location>
</feature>
<dbReference type="Pfam" id="PF00640">
    <property type="entry name" value="PID"/>
    <property type="match status" value="1"/>
</dbReference>
<keyword evidence="9" id="KW-1185">Reference proteome</keyword>
<evidence type="ECO:0000256" key="3">
    <source>
        <dbReference type="ARBA" id="ARBA00022443"/>
    </source>
</evidence>
<dbReference type="PhylomeDB" id="A7S6F9"/>
<dbReference type="InterPro" id="IPR006020">
    <property type="entry name" value="PTB/PI_dom"/>
</dbReference>
<feature type="non-terminal residue" evidence="8">
    <location>
        <position position="1"/>
    </location>
</feature>
<dbReference type="STRING" id="45351.A7S6F9"/>
<evidence type="ECO:0000259" key="7">
    <source>
        <dbReference type="PROSITE" id="PS50002"/>
    </source>
</evidence>
<dbReference type="Gene3D" id="2.30.30.40">
    <property type="entry name" value="SH3 Domains"/>
    <property type="match status" value="1"/>
</dbReference>
<dbReference type="HOGENOM" id="CLU_1266519_0_0_1"/>
<comment type="similarity">
    <text evidence="2">Belongs to the JIP scaffold family.</text>
</comment>
<reference evidence="8 9" key="1">
    <citation type="journal article" date="2007" name="Science">
        <title>Sea anemone genome reveals ancestral eumetazoan gene repertoire and genomic organization.</title>
        <authorList>
            <person name="Putnam N.H."/>
            <person name="Srivastava M."/>
            <person name="Hellsten U."/>
            <person name="Dirks B."/>
            <person name="Chapman J."/>
            <person name="Salamov A."/>
            <person name="Terry A."/>
            <person name="Shapiro H."/>
            <person name="Lindquist E."/>
            <person name="Kapitonov V.V."/>
            <person name="Jurka J."/>
            <person name="Genikhovich G."/>
            <person name="Grigoriev I.V."/>
            <person name="Lucas S.M."/>
            <person name="Steele R.E."/>
            <person name="Finnerty J.R."/>
            <person name="Technau U."/>
            <person name="Martindale M.Q."/>
            <person name="Rokhsar D.S."/>
        </authorList>
    </citation>
    <scope>NUCLEOTIDE SEQUENCE [LARGE SCALE GENOMIC DNA]</scope>
    <source>
        <strain evidence="9">CH2 X CH6</strain>
    </source>
</reference>
<dbReference type="InterPro" id="IPR011993">
    <property type="entry name" value="PH-like_dom_sf"/>
</dbReference>
<dbReference type="eggNOG" id="KOG3775">
    <property type="taxonomic scope" value="Eukaryota"/>
</dbReference>
<dbReference type="GO" id="GO:0005737">
    <property type="term" value="C:cytoplasm"/>
    <property type="evidence" value="ECO:0007669"/>
    <property type="project" value="UniProtKB-SubCell"/>
</dbReference>
<dbReference type="InterPro" id="IPR001452">
    <property type="entry name" value="SH3_domain"/>
</dbReference>
<dbReference type="SMART" id="SM00326">
    <property type="entry name" value="SH3"/>
    <property type="match status" value="1"/>
</dbReference>
<dbReference type="OMA" id="SYNEYMA"/>
<evidence type="ECO:0000256" key="5">
    <source>
        <dbReference type="PROSITE-ProRule" id="PRU00192"/>
    </source>
</evidence>
<dbReference type="CDD" id="cd11801">
    <property type="entry name" value="SH3_JIP1_like"/>
    <property type="match status" value="1"/>
</dbReference>
<dbReference type="FunFam" id="2.30.30.40:FF:000032">
    <property type="entry name" value="Putative C-Jun-amino-terminal kinase-interacting protein 2"/>
    <property type="match status" value="1"/>
</dbReference>
<name>A7S6F9_NEMVE</name>
<dbReference type="SMART" id="SM00462">
    <property type="entry name" value="PTB"/>
    <property type="match status" value="1"/>
</dbReference>
<evidence type="ECO:0000256" key="2">
    <source>
        <dbReference type="ARBA" id="ARBA00009866"/>
    </source>
</evidence>
<sequence>KQTHVATHKFIMRHNDEINLDEGDPMMVYQTCEDLWCEGTNLRTGQCGVFPSRYVARMFGLGKVLLGSKTLEYSGKRPNFKFLGSVEVKYYKGNDVLCTAMKEIVKQRRLSVTQSSPPFCTVEVSVKGISVVQHGTEGAEEGLSETKLFFFLKNVTFCGCHPNNTRYFAFITKHPEEPRFACHVFMSEFSTEPVAYSIGYVSIDF</sequence>
<proteinExistence type="inferred from homology"/>
<evidence type="ECO:0000313" key="8">
    <source>
        <dbReference type="EMBL" id="EDO40713.1"/>
    </source>
</evidence>
<dbReference type="PANTHER" id="PTHR47437:SF4">
    <property type="entry name" value="JNK-INTERACTING PROTEIN 1-LIKE PROTEIN"/>
    <property type="match status" value="1"/>
</dbReference>
<dbReference type="InterPro" id="IPR047178">
    <property type="entry name" value="JIP1_scaffold"/>
</dbReference>
<evidence type="ECO:0000259" key="6">
    <source>
        <dbReference type="PROSITE" id="PS01179"/>
    </source>
</evidence>
<feature type="non-terminal residue" evidence="8">
    <location>
        <position position="205"/>
    </location>
</feature>
<dbReference type="SUPFAM" id="SSF50729">
    <property type="entry name" value="PH domain-like"/>
    <property type="match status" value="1"/>
</dbReference>
<dbReference type="InterPro" id="IPR036028">
    <property type="entry name" value="SH3-like_dom_sf"/>
</dbReference>
<dbReference type="AlphaFoldDB" id="A7S6F9"/>
<evidence type="ECO:0000313" key="9">
    <source>
        <dbReference type="Proteomes" id="UP000001593"/>
    </source>
</evidence>
<dbReference type="PANTHER" id="PTHR47437">
    <property type="entry name" value="JNK-INTERACTING PROTEIN 1-LIKE PROTEIN"/>
    <property type="match status" value="1"/>
</dbReference>